<evidence type="ECO:0000259" key="2">
    <source>
        <dbReference type="Pfam" id="PF00149"/>
    </source>
</evidence>
<dbReference type="PANTHER" id="PTHR42850:SF4">
    <property type="entry name" value="ZINC-DEPENDENT ENDOPOLYPHOSPHATASE"/>
    <property type="match status" value="1"/>
</dbReference>
<evidence type="ECO:0000256" key="1">
    <source>
        <dbReference type="SAM" id="MobiDB-lite"/>
    </source>
</evidence>
<dbReference type="Proteomes" id="UP000247609">
    <property type="component" value="Unassembled WGS sequence"/>
</dbReference>
<dbReference type="PANTHER" id="PTHR42850">
    <property type="entry name" value="METALLOPHOSPHOESTERASE"/>
    <property type="match status" value="1"/>
</dbReference>
<dbReference type="Proteomes" id="UP000248116">
    <property type="component" value="Unassembled WGS sequence"/>
</dbReference>
<feature type="domain" description="Calcineurin-like phosphoesterase" evidence="2">
    <location>
        <begin position="59"/>
        <end position="272"/>
    </location>
</feature>
<accession>A0A318QDH2</accession>
<dbReference type="Gene3D" id="3.60.21.10">
    <property type="match status" value="1"/>
</dbReference>
<dbReference type="SUPFAM" id="SSF56300">
    <property type="entry name" value="Metallo-dependent phosphatases"/>
    <property type="match status" value="1"/>
</dbReference>
<comment type="caution">
    <text evidence="4">The sequence shown here is derived from an EMBL/GenBank/DDBJ whole genome shotgun (WGS) entry which is preliminary data.</text>
</comment>
<reference evidence="4 5" key="1">
    <citation type="submission" date="2017-07" db="EMBL/GenBank/DDBJ databases">
        <title>A draft genome sequence of Komagataeibacter sp. T5K1.</title>
        <authorList>
            <person name="Skraban J."/>
            <person name="Cleenwerck I."/>
            <person name="Vandamme P."/>
            <person name="Trcek J."/>
        </authorList>
    </citation>
    <scope>NUCLEOTIDE SEQUENCE [LARGE SCALE GENOMIC DNA]</scope>
    <source>
        <strain evidence="4 5">T5K1</strain>
    </source>
</reference>
<dbReference type="GO" id="GO:0005737">
    <property type="term" value="C:cytoplasm"/>
    <property type="evidence" value="ECO:0007669"/>
    <property type="project" value="TreeGrafter"/>
</dbReference>
<protein>
    <recommendedName>
        <fullName evidence="2">Calcineurin-like phosphoesterase domain-containing protein</fullName>
    </recommendedName>
</protein>
<dbReference type="Pfam" id="PF00149">
    <property type="entry name" value="Metallophos"/>
    <property type="match status" value="1"/>
</dbReference>
<sequence>MTATCGAIPRWGRAACHDSRRIQTMPGMPAPMPPQPITLHASAPIPVPVSLPDGHVEFVIGDVHGERAQLTALLRYCAEHFPTATCTSLGDVIDRGPDSIGCLVDTLEYARRGRLPGTDIAFFALPGNHEQMLFAPMFNRDYPNIFFRNGGDWLKPWTSTPDDRRGALIRAAVSTGLGAEEARSLIDYGISRWRPGADGRPPIAVFRAIGSLLVMHAGIDPTAPDPVAWARAYNPLYLDDEDNPLWIREAFYEAPTPWPGNWFVVHGHTFEHRIPVGPDHVCKEIGDLRPEGHRLGLDAGSSVTGIVAAAAITNGAARIITARGGGANPGKKRPQAGGHAH</sequence>
<dbReference type="InterPro" id="IPR004843">
    <property type="entry name" value="Calcineurin-like_PHP"/>
</dbReference>
<feature type="region of interest" description="Disordered" evidence="1">
    <location>
        <begin position="322"/>
        <end position="341"/>
    </location>
</feature>
<name>A0A318QDH2_9PROT</name>
<dbReference type="AlphaFoldDB" id="A0A318QDH2"/>
<dbReference type="InterPro" id="IPR050126">
    <property type="entry name" value="Ap4A_hydrolase"/>
</dbReference>
<dbReference type="InterPro" id="IPR029052">
    <property type="entry name" value="Metallo-depent_PP-like"/>
</dbReference>
<evidence type="ECO:0000313" key="6">
    <source>
        <dbReference type="Proteomes" id="UP000248116"/>
    </source>
</evidence>
<evidence type="ECO:0000313" key="4">
    <source>
        <dbReference type="EMBL" id="PYD75601.1"/>
    </source>
</evidence>
<dbReference type="EMBL" id="PRCW01000008">
    <property type="protein sequence ID" value="PYD49192.1"/>
    <property type="molecule type" value="Genomic_DNA"/>
</dbReference>
<dbReference type="GO" id="GO:0016791">
    <property type="term" value="F:phosphatase activity"/>
    <property type="evidence" value="ECO:0007669"/>
    <property type="project" value="TreeGrafter"/>
</dbReference>
<evidence type="ECO:0000313" key="5">
    <source>
        <dbReference type="Proteomes" id="UP000247609"/>
    </source>
</evidence>
<proteinExistence type="predicted"/>
<gene>
    <name evidence="3" type="ORF">C3920_00745</name>
    <name evidence="4" type="ORF">CFR71_08495</name>
</gene>
<dbReference type="GO" id="GO:0008803">
    <property type="term" value="F:bis(5'-nucleosyl)-tetraphosphatase (symmetrical) activity"/>
    <property type="evidence" value="ECO:0007669"/>
    <property type="project" value="TreeGrafter"/>
</dbReference>
<dbReference type="GO" id="GO:0110154">
    <property type="term" value="P:RNA decapping"/>
    <property type="evidence" value="ECO:0007669"/>
    <property type="project" value="TreeGrafter"/>
</dbReference>
<dbReference type="EMBL" id="NOXG01000007">
    <property type="protein sequence ID" value="PYD75601.1"/>
    <property type="molecule type" value="Genomic_DNA"/>
</dbReference>
<feature type="compositionally biased region" description="Basic residues" evidence="1">
    <location>
        <begin position="330"/>
        <end position="341"/>
    </location>
</feature>
<evidence type="ECO:0000313" key="3">
    <source>
        <dbReference type="EMBL" id="PYD49192.1"/>
    </source>
</evidence>
<reference evidence="3 6" key="2">
    <citation type="submission" date="2018-02" db="EMBL/GenBank/DDBJ databases">
        <authorList>
            <person name="Skraban J."/>
            <person name="Trcek J."/>
        </authorList>
    </citation>
    <scope>NUCLEOTIDE SEQUENCE [LARGE SCALE GENOMIC DNA]</scope>
    <source>
        <strain evidence="3 6">AV446</strain>
    </source>
</reference>
<keyword evidence="6" id="KW-1185">Reference proteome</keyword>
<organism evidence="4 5">
    <name type="scientific">Novacetimonas pomaceti</name>
    <dbReference type="NCBI Taxonomy" id="2021998"/>
    <lineage>
        <taxon>Bacteria</taxon>
        <taxon>Pseudomonadati</taxon>
        <taxon>Pseudomonadota</taxon>
        <taxon>Alphaproteobacteria</taxon>
        <taxon>Acetobacterales</taxon>
        <taxon>Acetobacteraceae</taxon>
        <taxon>Novacetimonas</taxon>
    </lineage>
</organism>